<evidence type="ECO:0000256" key="4">
    <source>
        <dbReference type="ARBA" id="ARBA00022801"/>
    </source>
</evidence>
<keyword evidence="9" id="KW-1185">Reference proteome</keyword>
<evidence type="ECO:0000256" key="1">
    <source>
        <dbReference type="ARBA" id="ARBA00009431"/>
    </source>
</evidence>
<dbReference type="Gene3D" id="3.40.50.1820">
    <property type="entry name" value="alpha/beta hydrolase"/>
    <property type="match status" value="1"/>
</dbReference>
<dbReference type="SMR" id="A0A194VYR3"/>
<dbReference type="PANTHER" id="PTHR11802:SF116">
    <property type="entry name" value="CARBOXYPEPTIDASE"/>
    <property type="match status" value="1"/>
</dbReference>
<feature type="chain" id="PRO_5008443826" description="Carboxypeptidase" evidence="6">
    <location>
        <begin position="19"/>
        <end position="550"/>
    </location>
</feature>
<dbReference type="InterPro" id="IPR018202">
    <property type="entry name" value="Ser_caboxypep_ser_AS"/>
</dbReference>
<dbReference type="PRINTS" id="PR00724">
    <property type="entry name" value="CRBOXYPTASEC"/>
</dbReference>
<evidence type="ECO:0000256" key="6">
    <source>
        <dbReference type="RuleBase" id="RU361156"/>
    </source>
</evidence>
<gene>
    <name evidence="8" type="ORF">VM1G_04750</name>
</gene>
<dbReference type="Pfam" id="PF00450">
    <property type="entry name" value="Peptidase_S10"/>
    <property type="match status" value="1"/>
</dbReference>
<keyword evidence="5" id="KW-0325">Glycoprotein</keyword>
<name>A0A194VYR3_CYTMA</name>
<dbReference type="OrthoDB" id="443318at2759"/>
<feature type="region of interest" description="Disordered" evidence="7">
    <location>
        <begin position="28"/>
        <end position="57"/>
    </location>
</feature>
<comment type="similarity">
    <text evidence="1 6">Belongs to the peptidase S10 family.</text>
</comment>
<evidence type="ECO:0000256" key="2">
    <source>
        <dbReference type="ARBA" id="ARBA00022645"/>
    </source>
</evidence>
<evidence type="ECO:0000256" key="5">
    <source>
        <dbReference type="ARBA" id="ARBA00023180"/>
    </source>
</evidence>
<keyword evidence="2 6" id="KW-0121">Carboxypeptidase</keyword>
<proteinExistence type="inferred from homology"/>
<dbReference type="EC" id="3.4.16.-" evidence="6"/>
<dbReference type="PROSITE" id="PS00131">
    <property type="entry name" value="CARBOXYPEPT_SER_SER"/>
    <property type="match status" value="1"/>
</dbReference>
<keyword evidence="4 6" id="KW-0378">Hydrolase</keyword>
<dbReference type="EMBL" id="CM003102">
    <property type="protein sequence ID" value="KUI69381.1"/>
    <property type="molecule type" value="Genomic_DNA"/>
</dbReference>
<organism evidence="8 9">
    <name type="scientific">Cytospora mali</name>
    <name type="common">Apple Valsa canker fungus</name>
    <name type="synonym">Valsa mali</name>
    <dbReference type="NCBI Taxonomy" id="578113"/>
    <lineage>
        <taxon>Eukaryota</taxon>
        <taxon>Fungi</taxon>
        <taxon>Dikarya</taxon>
        <taxon>Ascomycota</taxon>
        <taxon>Pezizomycotina</taxon>
        <taxon>Sordariomycetes</taxon>
        <taxon>Sordariomycetidae</taxon>
        <taxon>Diaporthales</taxon>
        <taxon>Cytosporaceae</taxon>
        <taxon>Cytospora</taxon>
    </lineage>
</organism>
<dbReference type="InterPro" id="IPR033124">
    <property type="entry name" value="Ser_caboxypep_his_AS"/>
</dbReference>
<dbReference type="SUPFAM" id="SSF53474">
    <property type="entry name" value="alpha/beta-Hydrolases"/>
    <property type="match status" value="1"/>
</dbReference>
<reference evidence="8" key="1">
    <citation type="submission" date="2014-12" db="EMBL/GenBank/DDBJ databases">
        <title>Genome Sequence of Valsa Canker Pathogens Uncovers a Specific Adaption of Colonization on Woody Bark.</title>
        <authorList>
            <person name="Yin Z."/>
            <person name="Liu H."/>
            <person name="Gao X."/>
            <person name="Li Z."/>
            <person name="Song N."/>
            <person name="Ke X."/>
            <person name="Dai Q."/>
            <person name="Wu Y."/>
            <person name="Sun Y."/>
            <person name="Xu J.-R."/>
            <person name="Kang Z.K."/>
            <person name="Wang L."/>
            <person name="Huang L."/>
        </authorList>
    </citation>
    <scope>NUCLEOTIDE SEQUENCE [LARGE SCALE GENOMIC DNA]</scope>
    <source>
        <strain evidence="8">03-8</strain>
    </source>
</reference>
<keyword evidence="6" id="KW-0732">Signal</keyword>
<dbReference type="Proteomes" id="UP000078559">
    <property type="component" value="Chromosome 5"/>
</dbReference>
<dbReference type="GO" id="GO:0006508">
    <property type="term" value="P:proteolysis"/>
    <property type="evidence" value="ECO:0007669"/>
    <property type="project" value="UniProtKB-KW"/>
</dbReference>
<evidence type="ECO:0000313" key="9">
    <source>
        <dbReference type="Proteomes" id="UP000078559"/>
    </source>
</evidence>
<dbReference type="InterPro" id="IPR001563">
    <property type="entry name" value="Peptidase_S10"/>
</dbReference>
<evidence type="ECO:0000256" key="3">
    <source>
        <dbReference type="ARBA" id="ARBA00022670"/>
    </source>
</evidence>
<evidence type="ECO:0000256" key="7">
    <source>
        <dbReference type="SAM" id="MobiDB-lite"/>
    </source>
</evidence>
<sequence length="550" mass="60063">MHATTLLLIALGASGTLASSDVPYPHRRASLKSRGSVNAKPAVQKRSSSDDPSYLTSKTEPFVVNGTGLPLVDFDIGESYAGRLPISASNTTTNRSSENELFFWFFPSDNPNATEEITIWLNGGPGCSSMDGLLQENGPFLWQSGTYSPQPNPFAWTNLTNMVWIDQPIGTGLSSAAPGAPALVRNEEDVARDFAGFWKNFIETFDMQGYKVYVTGESYAGMYVPYIASHFLDQNDTTYYNVKGIQINDPSIGSYYVLEEAPAVAFANTWSGLLNLNDTTVSELNELAENCGYNAFMEQALTFPPAGKFPNPLSLRKKGTNPEDCDVWDDIAVAAMYVNPCFNFYHITDYCPFLWDELGFPSLGWGPNNYFNRSDVQDALNVSPHADYAICGDPTLGLDSSEPSSFTVLPSVVERTNNVIVGNGNLDFLIMSNGTLATLNNMTWNGFQGFSSSPFKDKFFVPYNPTIGPAMAETLYQSDIPAVSVGYVGGGGYYGTTHTERGLTFVTVDLAGHEIPQYVPGAAYRQLEFLLGRIDSLAELGDFTTQTGDY</sequence>
<dbReference type="PROSITE" id="PS00560">
    <property type="entry name" value="CARBOXYPEPT_SER_HIS"/>
    <property type="match status" value="1"/>
</dbReference>
<dbReference type="AlphaFoldDB" id="A0A194VYR3"/>
<dbReference type="GO" id="GO:0004185">
    <property type="term" value="F:serine-type carboxypeptidase activity"/>
    <property type="evidence" value="ECO:0007669"/>
    <property type="project" value="UniProtKB-UniRule"/>
</dbReference>
<accession>A0A194VYR3</accession>
<dbReference type="PANTHER" id="PTHR11802">
    <property type="entry name" value="SERINE PROTEASE FAMILY S10 SERINE CARBOXYPEPTIDASE"/>
    <property type="match status" value="1"/>
</dbReference>
<evidence type="ECO:0000313" key="8">
    <source>
        <dbReference type="EMBL" id="KUI69381.1"/>
    </source>
</evidence>
<feature type="signal peptide" evidence="6">
    <location>
        <begin position="1"/>
        <end position="18"/>
    </location>
</feature>
<keyword evidence="3 6" id="KW-0645">Protease</keyword>
<dbReference type="InterPro" id="IPR029058">
    <property type="entry name" value="AB_hydrolase_fold"/>
</dbReference>
<protein>
    <recommendedName>
        <fullName evidence="6">Carboxypeptidase</fullName>
        <ecNumber evidence="6">3.4.16.-</ecNumber>
    </recommendedName>
</protein>